<dbReference type="Pfam" id="PF02817">
    <property type="entry name" value="E3_binding"/>
    <property type="match status" value="1"/>
</dbReference>
<dbReference type="Proteomes" id="UP000664761">
    <property type="component" value="Unassembled WGS sequence"/>
</dbReference>
<evidence type="ECO:0000256" key="9">
    <source>
        <dbReference type="ARBA" id="ARBA00023315"/>
    </source>
</evidence>
<evidence type="ECO:0000256" key="4">
    <source>
        <dbReference type="ARBA" id="ARBA00012945"/>
    </source>
</evidence>
<comment type="function">
    <text evidence="1 11">E2 component of the 2-oxoglutarate dehydrogenase (OGDH) complex which catalyzes the second step in the conversion of 2-oxoglutarate to succinyl-CoA and CO(2).</text>
</comment>
<dbReference type="InterPro" id="IPR006255">
    <property type="entry name" value="SucB"/>
</dbReference>
<dbReference type="RefSeq" id="WP_207041656.1">
    <property type="nucleotide sequence ID" value="NZ_JAFLNC010000001.1"/>
</dbReference>
<comment type="pathway">
    <text evidence="2 11">Amino-acid degradation; L-lysine degradation via saccharopine pathway; glutaryl-CoA from L-lysine: step 6/6.</text>
</comment>
<keyword evidence="6 11" id="KW-0816">Tricarboxylic acid cycle</keyword>
<keyword evidence="16" id="KW-1185">Reference proteome</keyword>
<dbReference type="EC" id="2.3.1.61" evidence="4 11"/>
<keyword evidence="7 11" id="KW-0808">Transferase</keyword>
<evidence type="ECO:0000259" key="13">
    <source>
        <dbReference type="PROSITE" id="PS50968"/>
    </source>
</evidence>
<dbReference type="SUPFAM" id="SSF47005">
    <property type="entry name" value="Peripheral subunit-binding domain of 2-oxo acid dehydrogenase complex"/>
    <property type="match status" value="1"/>
</dbReference>
<dbReference type="PANTHER" id="PTHR43416">
    <property type="entry name" value="DIHYDROLIPOYLLYSINE-RESIDUE SUCCINYLTRANSFERASE COMPONENT OF 2-OXOGLUTARATE DEHYDROGENASE COMPLEX, MITOCHONDRIAL-RELATED"/>
    <property type="match status" value="1"/>
</dbReference>
<evidence type="ECO:0000256" key="5">
    <source>
        <dbReference type="ARBA" id="ARBA00019511"/>
    </source>
</evidence>
<dbReference type="GO" id="GO:0004149">
    <property type="term" value="F:dihydrolipoyllysine-residue succinyltransferase activity"/>
    <property type="evidence" value="ECO:0007669"/>
    <property type="project" value="UniProtKB-EC"/>
</dbReference>
<evidence type="ECO:0000256" key="11">
    <source>
        <dbReference type="RuleBase" id="RU361138"/>
    </source>
</evidence>
<dbReference type="EMBL" id="JAFLNC010000001">
    <property type="protein sequence ID" value="MBO0332424.1"/>
    <property type="molecule type" value="Genomic_DNA"/>
</dbReference>
<name>A0ABS3F202_9PROT</name>
<feature type="domain" description="Peripheral subunit-binding (PSBD)" evidence="14">
    <location>
        <begin position="125"/>
        <end position="162"/>
    </location>
</feature>
<organism evidence="15 16">
    <name type="scientific">Sneathiella sedimenti</name>
    <dbReference type="NCBI Taxonomy" id="2816034"/>
    <lineage>
        <taxon>Bacteria</taxon>
        <taxon>Pseudomonadati</taxon>
        <taxon>Pseudomonadota</taxon>
        <taxon>Alphaproteobacteria</taxon>
        <taxon>Sneathiellales</taxon>
        <taxon>Sneathiellaceae</taxon>
        <taxon>Sneathiella</taxon>
    </lineage>
</organism>
<dbReference type="Pfam" id="PF00364">
    <property type="entry name" value="Biotin_lipoyl"/>
    <property type="match status" value="1"/>
</dbReference>
<evidence type="ECO:0000313" key="15">
    <source>
        <dbReference type="EMBL" id="MBO0332424.1"/>
    </source>
</evidence>
<dbReference type="SUPFAM" id="SSF51230">
    <property type="entry name" value="Single hybrid motif"/>
    <property type="match status" value="1"/>
</dbReference>
<reference evidence="15 16" key="1">
    <citation type="submission" date="2021-03" db="EMBL/GenBank/DDBJ databases">
        <title>Sneathiella sp. CAU 1612 isolated from Kang Won-do.</title>
        <authorList>
            <person name="Kim W."/>
        </authorList>
    </citation>
    <scope>NUCLEOTIDE SEQUENCE [LARGE SCALE GENOMIC DNA]</scope>
    <source>
        <strain evidence="15 16">CAU 1612</strain>
    </source>
</reference>
<dbReference type="SUPFAM" id="SSF52777">
    <property type="entry name" value="CoA-dependent acyltransferases"/>
    <property type="match status" value="1"/>
</dbReference>
<feature type="compositionally biased region" description="Basic and acidic residues" evidence="12">
    <location>
        <begin position="194"/>
        <end position="203"/>
    </location>
</feature>
<evidence type="ECO:0000256" key="8">
    <source>
        <dbReference type="ARBA" id="ARBA00022823"/>
    </source>
</evidence>
<dbReference type="Gene3D" id="3.30.559.10">
    <property type="entry name" value="Chloramphenicol acetyltransferase-like domain"/>
    <property type="match status" value="1"/>
</dbReference>
<dbReference type="PROSITE" id="PS51826">
    <property type="entry name" value="PSBD"/>
    <property type="match status" value="1"/>
</dbReference>
<feature type="compositionally biased region" description="Low complexity" evidence="12">
    <location>
        <begin position="99"/>
        <end position="124"/>
    </location>
</feature>
<dbReference type="CDD" id="cd06849">
    <property type="entry name" value="lipoyl_domain"/>
    <property type="match status" value="1"/>
</dbReference>
<evidence type="ECO:0000313" key="16">
    <source>
        <dbReference type="Proteomes" id="UP000664761"/>
    </source>
</evidence>
<evidence type="ECO:0000259" key="14">
    <source>
        <dbReference type="PROSITE" id="PS51826"/>
    </source>
</evidence>
<comment type="similarity">
    <text evidence="3 11">Belongs to the 2-oxoacid dehydrogenase family.</text>
</comment>
<evidence type="ECO:0000256" key="10">
    <source>
        <dbReference type="ARBA" id="ARBA00052761"/>
    </source>
</evidence>
<dbReference type="PANTHER" id="PTHR43416:SF5">
    <property type="entry name" value="DIHYDROLIPOYLLYSINE-RESIDUE SUCCINYLTRANSFERASE COMPONENT OF 2-OXOGLUTARATE DEHYDROGENASE COMPLEX, MITOCHONDRIAL"/>
    <property type="match status" value="1"/>
</dbReference>
<dbReference type="InterPro" id="IPR036625">
    <property type="entry name" value="E3-bd_dom_sf"/>
</dbReference>
<sequence>MTVEIRVPVLGESVTEATVGQWFKKVGESVAKDEPLLELETDKVTLEVNASEAGRLEEIIVAEGEDVEVGALLGQIAEGATGSAPEEKKEAAKEEVAEKPATTPAPASKSEPAPAESPASSAKVEVLPAAQKLIDENNLDTGKIRGTGKDGRITKGDVLEALENGGASPTAPASDAAPAAAPAAPAPAAPSGPRAEEAREERVKMTRLRKSIAARLKDAQNTAAMLTTYNEVDMSAMLDLRAEYKELFQKKHGVKLGFMSFFTKACIAALQETPAVNAEIDGDDLVYKNYYNMGIAVGTDSGLVVPVLRDADKLSFAAVEKGIAELGKKARDGKLSMADLQGGTFTITNGGVYGSLMSSPILNPPQAAVLGMHKIQERPMVIKGEIKVRPMMYLALTYDHRIIDGKEAVTFLVRVKDALEDPQRLLLDL</sequence>
<dbReference type="Gene3D" id="2.40.50.100">
    <property type="match status" value="1"/>
</dbReference>
<dbReference type="NCBIfam" id="NF004309">
    <property type="entry name" value="PRK05704.1"/>
    <property type="match status" value="1"/>
</dbReference>
<evidence type="ECO:0000256" key="3">
    <source>
        <dbReference type="ARBA" id="ARBA00007317"/>
    </source>
</evidence>
<evidence type="ECO:0000256" key="6">
    <source>
        <dbReference type="ARBA" id="ARBA00022532"/>
    </source>
</evidence>
<dbReference type="PROSITE" id="PS00189">
    <property type="entry name" value="LIPOYL"/>
    <property type="match status" value="1"/>
</dbReference>
<keyword evidence="8 11" id="KW-0450">Lipoyl</keyword>
<gene>
    <name evidence="15" type="primary">odhB</name>
    <name evidence="15" type="ORF">J0X12_02285</name>
</gene>
<feature type="region of interest" description="Disordered" evidence="12">
    <location>
        <begin position="163"/>
        <end position="203"/>
    </location>
</feature>
<evidence type="ECO:0000256" key="1">
    <source>
        <dbReference type="ARBA" id="ARBA00004052"/>
    </source>
</evidence>
<comment type="catalytic activity">
    <reaction evidence="10 11">
        <text>N(6)-[(R)-dihydrolipoyl]-L-lysyl-[protein] + succinyl-CoA = N(6)-[(R)-S(8)-succinyldihydrolipoyl]-L-lysyl-[protein] + CoA</text>
        <dbReference type="Rhea" id="RHEA:15213"/>
        <dbReference type="Rhea" id="RHEA-COMP:10475"/>
        <dbReference type="Rhea" id="RHEA-COMP:20092"/>
        <dbReference type="ChEBI" id="CHEBI:57287"/>
        <dbReference type="ChEBI" id="CHEBI:57292"/>
        <dbReference type="ChEBI" id="CHEBI:83100"/>
        <dbReference type="ChEBI" id="CHEBI:83120"/>
        <dbReference type="EC" id="2.3.1.61"/>
    </reaction>
</comment>
<feature type="compositionally biased region" description="Basic and acidic residues" evidence="12">
    <location>
        <begin position="85"/>
        <end position="98"/>
    </location>
</feature>
<comment type="cofactor">
    <cofactor evidence="11">
        <name>(R)-lipoate</name>
        <dbReference type="ChEBI" id="CHEBI:83088"/>
    </cofactor>
    <text evidence="11">Binds 1 lipoyl cofactor covalently.</text>
</comment>
<dbReference type="InterPro" id="IPR001078">
    <property type="entry name" value="2-oxoacid_DH_actylTfrase"/>
</dbReference>
<evidence type="ECO:0000256" key="7">
    <source>
        <dbReference type="ARBA" id="ARBA00022679"/>
    </source>
</evidence>
<proteinExistence type="inferred from homology"/>
<comment type="caution">
    <text evidence="15">The sequence shown here is derived from an EMBL/GenBank/DDBJ whole genome shotgun (WGS) entry which is preliminary data.</text>
</comment>
<accession>A0ABS3F202</accession>
<keyword evidence="9 11" id="KW-0012">Acyltransferase</keyword>
<dbReference type="InterPro" id="IPR011053">
    <property type="entry name" value="Single_hybrid_motif"/>
</dbReference>
<dbReference type="Gene3D" id="4.10.320.10">
    <property type="entry name" value="E3-binding domain"/>
    <property type="match status" value="1"/>
</dbReference>
<dbReference type="InterPro" id="IPR003016">
    <property type="entry name" value="2-oxoA_DH_lipoyl-BS"/>
</dbReference>
<dbReference type="InterPro" id="IPR000089">
    <property type="entry name" value="Biotin_lipoyl"/>
</dbReference>
<dbReference type="InterPro" id="IPR004167">
    <property type="entry name" value="PSBD"/>
</dbReference>
<dbReference type="NCBIfam" id="TIGR01347">
    <property type="entry name" value="sucB"/>
    <property type="match status" value="1"/>
</dbReference>
<feature type="region of interest" description="Disordered" evidence="12">
    <location>
        <begin position="77"/>
        <end position="124"/>
    </location>
</feature>
<protein>
    <recommendedName>
        <fullName evidence="5 11">Dihydrolipoyllysine-residue succinyltransferase component of 2-oxoglutarate dehydrogenase complex</fullName>
        <ecNumber evidence="4 11">2.3.1.61</ecNumber>
    </recommendedName>
    <alternativeName>
        <fullName evidence="11">2-oxoglutarate dehydrogenase complex component E2</fullName>
    </alternativeName>
</protein>
<feature type="domain" description="Lipoyl-binding" evidence="13">
    <location>
        <begin position="2"/>
        <end position="77"/>
    </location>
</feature>
<dbReference type="PROSITE" id="PS50968">
    <property type="entry name" value="BIOTINYL_LIPOYL"/>
    <property type="match status" value="1"/>
</dbReference>
<dbReference type="InterPro" id="IPR023213">
    <property type="entry name" value="CAT-like_dom_sf"/>
</dbReference>
<dbReference type="Pfam" id="PF00198">
    <property type="entry name" value="2-oxoacid_dh"/>
    <property type="match status" value="1"/>
</dbReference>
<feature type="compositionally biased region" description="Low complexity" evidence="12">
    <location>
        <begin position="165"/>
        <end position="183"/>
    </location>
</feature>
<evidence type="ECO:0000256" key="12">
    <source>
        <dbReference type="SAM" id="MobiDB-lite"/>
    </source>
</evidence>
<dbReference type="InterPro" id="IPR050537">
    <property type="entry name" value="2-oxoacid_dehydrogenase"/>
</dbReference>
<evidence type="ECO:0000256" key="2">
    <source>
        <dbReference type="ARBA" id="ARBA00005145"/>
    </source>
</evidence>